<dbReference type="PRINTS" id="PR00261">
    <property type="entry name" value="LDLRECEPTOR"/>
</dbReference>
<comment type="caution">
    <text evidence="6">Lacks conserved residue(s) required for the propagation of feature annotation.</text>
</comment>
<feature type="transmembrane region" description="Helical" evidence="8">
    <location>
        <begin position="1487"/>
        <end position="1508"/>
    </location>
</feature>
<evidence type="ECO:0000259" key="9">
    <source>
        <dbReference type="PROSITE" id="PS50026"/>
    </source>
</evidence>
<dbReference type="Pfam" id="PF00001">
    <property type="entry name" value="7tm_1"/>
    <property type="match status" value="1"/>
</dbReference>
<comment type="caution">
    <text evidence="12">The sequence shown here is derived from an EMBL/GenBank/DDBJ whole genome shotgun (WGS) entry which is preliminary data.</text>
</comment>
<feature type="disulfide bond" evidence="7">
    <location>
        <begin position="142"/>
        <end position="157"/>
    </location>
</feature>
<dbReference type="InterPro" id="IPR036055">
    <property type="entry name" value="LDL_receptor-like_sf"/>
</dbReference>
<evidence type="ECO:0000313" key="11">
    <source>
        <dbReference type="EMBL" id="CAF3911563.1"/>
    </source>
</evidence>
<evidence type="ECO:0000256" key="1">
    <source>
        <dbReference type="ARBA" id="ARBA00004370"/>
    </source>
</evidence>
<evidence type="ECO:0000256" key="4">
    <source>
        <dbReference type="ARBA" id="ARBA00023136"/>
    </source>
</evidence>
<proteinExistence type="predicted"/>
<dbReference type="InterPro" id="IPR000742">
    <property type="entry name" value="EGF"/>
</dbReference>
<feature type="domain" description="G-protein coupled receptors family 1 profile" evidence="10">
    <location>
        <begin position="1285"/>
        <end position="1542"/>
    </location>
</feature>
<dbReference type="GO" id="GO:0016020">
    <property type="term" value="C:membrane"/>
    <property type="evidence" value="ECO:0007669"/>
    <property type="project" value="UniProtKB-SubCell"/>
</dbReference>
<dbReference type="EMBL" id="CAJOBJ010002112">
    <property type="protein sequence ID" value="CAF3911563.1"/>
    <property type="molecule type" value="Genomic_DNA"/>
</dbReference>
<feature type="disulfide bond" evidence="6">
    <location>
        <begin position="946"/>
        <end position="955"/>
    </location>
</feature>
<feature type="disulfide bond" evidence="6">
    <location>
        <begin position="927"/>
        <end position="944"/>
    </location>
</feature>
<feature type="domain" description="EGF-like" evidence="9">
    <location>
        <begin position="992"/>
        <end position="1031"/>
    </location>
</feature>
<feature type="disulfide bond" evidence="7">
    <location>
        <begin position="657"/>
        <end position="672"/>
    </location>
</feature>
<evidence type="ECO:0000256" key="7">
    <source>
        <dbReference type="PROSITE-ProRule" id="PRU00124"/>
    </source>
</evidence>
<gene>
    <name evidence="12" type="ORF">BYL167_LOCUS15942</name>
    <name evidence="11" type="ORF">GIL414_LOCUS7092</name>
</gene>
<dbReference type="CDD" id="cd00637">
    <property type="entry name" value="7tm_classA_rhodopsin-like"/>
    <property type="match status" value="1"/>
</dbReference>
<feature type="transmembrane region" description="Helical" evidence="8">
    <location>
        <begin position="1442"/>
        <end position="1466"/>
    </location>
</feature>
<dbReference type="Gene3D" id="4.10.400.10">
    <property type="entry name" value="Low-density Lipoprotein Receptor"/>
    <property type="match status" value="3"/>
</dbReference>
<accession>A0A8S2PA21</accession>
<dbReference type="SUPFAM" id="SSF57196">
    <property type="entry name" value="EGF/Laminin"/>
    <property type="match status" value="2"/>
</dbReference>
<dbReference type="CDD" id="cd00112">
    <property type="entry name" value="LDLa"/>
    <property type="match status" value="4"/>
</dbReference>
<keyword evidence="4 8" id="KW-0472">Membrane</keyword>
<dbReference type="PROSITE" id="PS50068">
    <property type="entry name" value="LDLRA_2"/>
    <property type="match status" value="3"/>
</dbReference>
<dbReference type="SMART" id="SM00192">
    <property type="entry name" value="LDLa"/>
    <property type="match status" value="5"/>
</dbReference>
<dbReference type="InterPro" id="IPR023415">
    <property type="entry name" value="LDLR_class-A_CS"/>
</dbReference>
<feature type="domain" description="EGF-like" evidence="9">
    <location>
        <begin position="1194"/>
        <end position="1237"/>
    </location>
</feature>
<feature type="domain" description="EGF-like" evidence="9">
    <location>
        <begin position="918"/>
        <end position="956"/>
    </location>
</feature>
<feature type="disulfide bond" evidence="7">
    <location>
        <begin position="174"/>
        <end position="192"/>
    </location>
</feature>
<feature type="transmembrane region" description="Helical" evidence="8">
    <location>
        <begin position="1350"/>
        <end position="1371"/>
    </location>
</feature>
<feature type="transmembrane region" description="Helical" evidence="8">
    <location>
        <begin position="1520"/>
        <end position="1545"/>
    </location>
</feature>
<evidence type="ECO:0000256" key="8">
    <source>
        <dbReference type="SAM" id="Phobius"/>
    </source>
</evidence>
<sequence length="1567" mass="179541">MDKLDSWELFPYCVQHENQRLHDCFRGQSFSFGQLKGKQVQSTDLLSWNIPVDLIDTYVLSDTVLDNEFICNCSSGYFGPRCEYSFDFFVPIEFKDLVYKQLLSRPRMTYSQVNSTNVTCYQGLIAQECDKTIICLDWRQICDGVLDCANGADERECLSLESNECIDSANDYRCMDGRCIPRNFLFDKQFDCMDKSDEGEDVYIFDAICAWEPSIVCEETWLPQRGEFQCGDGEIAQTSFCVNNRDAVYYRNMFQYDVNDNNELTPTCWIYLICMSNMYDLFSFNCSFCAHLLKGNFDECEIHIIHIIMRARAYFTHFCSSDVYITFPSGPIISSSVYTLFMENFNTSSIAHKYGPYPDYICYDRNVCPFKLPISLRSTTMEINNLICFMTHGLVGSRVTNGLRNWKNFLRHMRRLFSSCTTNFMVKNKIEKLFYCPISEKYISPYRILDKFDDCFFYEDLNIDDKCAFNLTDVFQCRNEPTRCMTRFMTSYDGCDDDSDTLYPGVCDLPNDWGCQFLRGIPLPPVHFIFQELCNGNSKLQYEIDGETDETHCDEWIPNFSQQNHLCDGVWDNENGSDELDCRNTVVRAVSKQCGANEHYCAQRNESELRCLSVEKAGDGNIDCLGASDERNTYCTSSEAEYKCLNARNCISIDWLCNGKQDCRMNDDEELCPWLANVGFFATIEFICQNGIRIDREWQRCNGIMDCPSGEDEWLCDLKRLRTFIPFSFHTRIGEYPQIDAKSPQLSLLTSSLPTMKVTAVTLSTFTASWYCHRGIAVRYLDSTVRCLCPPAYYGRMCEYQSDRLSVFLRLIVPASLLRTTGDTINQLPSLLKILAQLVIDKKTTYHEQIVDVSGRKHIFYLLLPINTTKHERDNTYVRFDLFHVTRNNVEQLAAWKYRIPFPFLPVNRLPLDLLVLTDRICQQHICGIHGHCKMYANSNETYCVCDSSWTGQNCNITTTHCHLSSRCIRSGSLKSICVCTVGYFGSRCSASFDPCAVDSCSYHGQCYPTDQRTTRYACLCNPGFFGIRCEFQEAELRVSFELNEEISACIITFTDLRPSQVGLLFVQHRVLLKSIDVHGHITIRNANEMAVSRFVLLETFGVNISDYRLHILVLRRNPTVQSLTTRAIESNRCSHVDALLLNRTLIELVPLAKVKLYARVCQRSPAVKCFYDEAHLCFCDVVNAPDCLVRIRESTVCDKLPINPCIHGGRCIQISNQNHWDFTCACPACTYGALCQLTIEKYTLSFDVLFGREIRPGFPFSKQSPLVRTCVGIVVCLILIGLILNALCFSTFVQPSASDAGVGIYLLILSLVNQFGLCVLGVKLFFVLHTQLSSPSSINHHVLLHACAILEYLLTILFCLSDWLTVCISIERVINVIKGVNFSKSMSRRLVKYSCSCLFVFTAASFIHQPLNRHIITDPRSLTVWCVKSVHTPWQQKYESVIYLIHLIGPFSCNAFSAVFLVVTLTRNKAKVYKKNTMKMLQQQLAQHKHLVVSPIILILLALPRLILSLVSACTKKPWLNILFIGGYLISFLPLLGTFIIFVLPSTMYKALLRQQFIKLCRWYQR</sequence>
<dbReference type="PROSITE" id="PS00022">
    <property type="entry name" value="EGF_1"/>
    <property type="match status" value="3"/>
</dbReference>
<keyword evidence="3 8" id="KW-1133">Transmembrane helix</keyword>
<evidence type="ECO:0000256" key="2">
    <source>
        <dbReference type="ARBA" id="ARBA00022692"/>
    </source>
</evidence>
<dbReference type="GO" id="GO:0004930">
    <property type="term" value="F:G protein-coupled receptor activity"/>
    <property type="evidence" value="ECO:0007669"/>
    <property type="project" value="InterPro"/>
</dbReference>
<dbReference type="Proteomes" id="UP000681967">
    <property type="component" value="Unassembled WGS sequence"/>
</dbReference>
<feature type="transmembrane region" description="Helical" evidence="8">
    <location>
        <begin position="1305"/>
        <end position="1330"/>
    </location>
</feature>
<dbReference type="PROSITE" id="PS50026">
    <property type="entry name" value="EGF_3"/>
    <property type="match status" value="3"/>
</dbReference>
<name>A0A8S2PA21_9BILA</name>
<evidence type="ECO:0000256" key="5">
    <source>
        <dbReference type="ARBA" id="ARBA00023157"/>
    </source>
</evidence>
<dbReference type="PROSITE" id="PS50262">
    <property type="entry name" value="G_PROTEIN_RECEP_F1_2"/>
    <property type="match status" value="1"/>
</dbReference>
<evidence type="ECO:0000259" key="10">
    <source>
        <dbReference type="PROSITE" id="PS50262"/>
    </source>
</evidence>
<dbReference type="Gene3D" id="1.20.1070.10">
    <property type="entry name" value="Rhodopsin 7-helix transmembrane proteins"/>
    <property type="match status" value="1"/>
</dbReference>
<dbReference type="PANTHER" id="PTHR24033:SF151">
    <property type="entry name" value="NOTCH 2"/>
    <property type="match status" value="1"/>
</dbReference>
<feature type="disulfide bond" evidence="6">
    <location>
        <begin position="1227"/>
        <end position="1236"/>
    </location>
</feature>
<keyword evidence="6" id="KW-0245">EGF-like domain</keyword>
<protein>
    <submittedName>
        <fullName evidence="12">Uncharacterized protein</fullName>
    </submittedName>
</protein>
<reference evidence="12" key="1">
    <citation type="submission" date="2021-02" db="EMBL/GenBank/DDBJ databases">
        <authorList>
            <person name="Nowell W R."/>
        </authorList>
    </citation>
    <scope>NUCLEOTIDE SEQUENCE</scope>
</reference>
<dbReference type="InterPro" id="IPR000276">
    <property type="entry name" value="GPCR_Rhodpsn"/>
</dbReference>
<keyword evidence="2 8" id="KW-0812">Transmembrane</keyword>
<feature type="transmembrane region" description="Helical" evidence="8">
    <location>
        <begin position="1391"/>
        <end position="1409"/>
    </location>
</feature>
<keyword evidence="5 6" id="KW-1015">Disulfide bond</keyword>
<dbReference type="PANTHER" id="PTHR24033">
    <property type="entry name" value="EGF-LIKE DOMAIN-CONTAINING PROTEIN"/>
    <property type="match status" value="1"/>
</dbReference>
<evidence type="ECO:0000256" key="6">
    <source>
        <dbReference type="PROSITE-ProRule" id="PRU00076"/>
    </source>
</evidence>
<dbReference type="Gene3D" id="2.10.25.10">
    <property type="entry name" value="Laminin"/>
    <property type="match status" value="2"/>
</dbReference>
<feature type="disulfide bond" evidence="6">
    <location>
        <begin position="1021"/>
        <end position="1030"/>
    </location>
</feature>
<dbReference type="Proteomes" id="UP000681720">
    <property type="component" value="Unassembled WGS sequence"/>
</dbReference>
<comment type="subcellular location">
    <subcellularLocation>
        <location evidence="1">Membrane</location>
    </subcellularLocation>
</comment>
<dbReference type="EMBL" id="CAJOBH010005999">
    <property type="protein sequence ID" value="CAF4042048.1"/>
    <property type="molecule type" value="Genomic_DNA"/>
</dbReference>
<dbReference type="PROSITE" id="PS01209">
    <property type="entry name" value="LDLRA_1"/>
    <property type="match status" value="1"/>
</dbReference>
<dbReference type="PROSITE" id="PS01186">
    <property type="entry name" value="EGF_2"/>
    <property type="match status" value="1"/>
</dbReference>
<evidence type="ECO:0000313" key="12">
    <source>
        <dbReference type="EMBL" id="CAF4042048.1"/>
    </source>
</evidence>
<dbReference type="SUPFAM" id="SSF81321">
    <property type="entry name" value="Family A G protein-coupled receptor-like"/>
    <property type="match status" value="1"/>
</dbReference>
<dbReference type="Pfam" id="PF00057">
    <property type="entry name" value="Ldl_recept_a"/>
    <property type="match status" value="1"/>
</dbReference>
<evidence type="ECO:0000256" key="3">
    <source>
        <dbReference type="ARBA" id="ARBA00022989"/>
    </source>
</evidence>
<dbReference type="InterPro" id="IPR051830">
    <property type="entry name" value="NOTCH_homolog"/>
</dbReference>
<dbReference type="InterPro" id="IPR017452">
    <property type="entry name" value="GPCR_Rhodpsn_7TM"/>
</dbReference>
<feature type="transmembrane region" description="Helical" evidence="8">
    <location>
        <begin position="1272"/>
        <end position="1293"/>
    </location>
</feature>
<evidence type="ECO:0000313" key="13">
    <source>
        <dbReference type="Proteomes" id="UP000681967"/>
    </source>
</evidence>
<dbReference type="SMART" id="SM00181">
    <property type="entry name" value="EGF"/>
    <property type="match status" value="5"/>
</dbReference>
<organism evidence="12 13">
    <name type="scientific">Rotaria magnacalcarata</name>
    <dbReference type="NCBI Taxonomy" id="392030"/>
    <lineage>
        <taxon>Eukaryota</taxon>
        <taxon>Metazoa</taxon>
        <taxon>Spiralia</taxon>
        <taxon>Gnathifera</taxon>
        <taxon>Rotifera</taxon>
        <taxon>Eurotatoria</taxon>
        <taxon>Bdelloidea</taxon>
        <taxon>Philodinida</taxon>
        <taxon>Philodinidae</taxon>
        <taxon>Rotaria</taxon>
    </lineage>
</organism>
<dbReference type="SUPFAM" id="SSF57424">
    <property type="entry name" value="LDL receptor-like module"/>
    <property type="match status" value="3"/>
</dbReference>
<dbReference type="InterPro" id="IPR002172">
    <property type="entry name" value="LDrepeatLR_classA_rpt"/>
</dbReference>